<organism evidence="2 3">
    <name type="scientific">Schleiferilactobacillus harbinensis</name>
    <dbReference type="NCBI Taxonomy" id="304207"/>
    <lineage>
        <taxon>Bacteria</taxon>
        <taxon>Bacillati</taxon>
        <taxon>Bacillota</taxon>
        <taxon>Bacilli</taxon>
        <taxon>Lactobacillales</taxon>
        <taxon>Lactobacillaceae</taxon>
        <taxon>Schleiferilactobacillus</taxon>
    </lineage>
</organism>
<accession>A0A5P8M5N6</accession>
<dbReference type="KEGG" id="lhb:D1010_09625"/>
<sequence length="90" mass="9945">MASNKSNRQQAVEGILRQTGQTYRSWKTETLRHAGTDLIAGLKSPFTDLVIKQAEDELITDYISKHPPHVGVKGTQRTDFGPQGGEENHG</sequence>
<reference evidence="2 3" key="1">
    <citation type="submission" date="2019-10" db="EMBL/GenBank/DDBJ databases">
        <title>The completed genome of Lactobacillus harbinensis M1.</title>
        <authorList>
            <person name="Zheng Y."/>
        </authorList>
    </citation>
    <scope>NUCLEOTIDE SEQUENCE [LARGE SCALE GENOMIC DNA]</scope>
    <source>
        <strain evidence="2 3">M1</strain>
    </source>
</reference>
<protein>
    <submittedName>
        <fullName evidence="2">Uncharacterized protein</fullName>
    </submittedName>
</protein>
<dbReference type="RefSeq" id="WP_152260849.1">
    <property type="nucleotide sequence ID" value="NZ_CP045143.1"/>
</dbReference>
<feature type="region of interest" description="Disordered" evidence="1">
    <location>
        <begin position="65"/>
        <end position="90"/>
    </location>
</feature>
<dbReference type="EMBL" id="CP045143">
    <property type="protein sequence ID" value="QFR23647.1"/>
    <property type="molecule type" value="Genomic_DNA"/>
</dbReference>
<evidence type="ECO:0000313" key="3">
    <source>
        <dbReference type="Proteomes" id="UP000326779"/>
    </source>
</evidence>
<gene>
    <name evidence="2" type="ORF">D1010_09625</name>
</gene>
<dbReference type="AlphaFoldDB" id="A0A5P8M5N6"/>
<evidence type="ECO:0000313" key="2">
    <source>
        <dbReference type="EMBL" id="QFR23647.1"/>
    </source>
</evidence>
<evidence type="ECO:0000256" key="1">
    <source>
        <dbReference type="SAM" id="MobiDB-lite"/>
    </source>
</evidence>
<proteinExistence type="predicted"/>
<dbReference type="Proteomes" id="UP000326779">
    <property type="component" value="Chromosome"/>
</dbReference>
<name>A0A5P8M5N6_9LACO</name>